<gene>
    <name evidence="2" type="ORF">B0H16DRAFT_1452116</name>
</gene>
<comment type="caution">
    <text evidence="2">The sequence shown here is derived from an EMBL/GenBank/DDBJ whole genome shotgun (WGS) entry which is preliminary data.</text>
</comment>
<keyword evidence="1" id="KW-0472">Membrane</keyword>
<reference evidence="2" key="1">
    <citation type="submission" date="2023-03" db="EMBL/GenBank/DDBJ databases">
        <title>Massive genome expansion in bonnet fungi (Mycena s.s.) driven by repeated elements and novel gene families across ecological guilds.</title>
        <authorList>
            <consortium name="Lawrence Berkeley National Laboratory"/>
            <person name="Harder C.B."/>
            <person name="Miyauchi S."/>
            <person name="Viragh M."/>
            <person name="Kuo A."/>
            <person name="Thoen E."/>
            <person name="Andreopoulos B."/>
            <person name="Lu D."/>
            <person name="Skrede I."/>
            <person name="Drula E."/>
            <person name="Henrissat B."/>
            <person name="Morin E."/>
            <person name="Kohler A."/>
            <person name="Barry K."/>
            <person name="LaButti K."/>
            <person name="Morin E."/>
            <person name="Salamov A."/>
            <person name="Lipzen A."/>
            <person name="Mereny Z."/>
            <person name="Hegedus B."/>
            <person name="Baldrian P."/>
            <person name="Stursova M."/>
            <person name="Weitz H."/>
            <person name="Taylor A."/>
            <person name="Grigoriev I.V."/>
            <person name="Nagy L.G."/>
            <person name="Martin F."/>
            <person name="Kauserud H."/>
        </authorList>
    </citation>
    <scope>NUCLEOTIDE SEQUENCE</scope>
    <source>
        <strain evidence="2">CBHHK182m</strain>
    </source>
</reference>
<feature type="transmembrane region" description="Helical" evidence="1">
    <location>
        <begin position="284"/>
        <end position="305"/>
    </location>
</feature>
<evidence type="ECO:0000313" key="3">
    <source>
        <dbReference type="Proteomes" id="UP001215598"/>
    </source>
</evidence>
<feature type="transmembrane region" description="Helical" evidence="1">
    <location>
        <begin position="244"/>
        <end position="264"/>
    </location>
</feature>
<sequence>MRALFFSSRYRVMRAERGQGRRCRDGATRGLGNFGIVVGAGRAGVYSPNADEDERGDCARFCAGLRGQCADGPLRRECTARAKGGLRVRTGRARFTVKDAIVGNGWTCCPRGEEEGPLCRGECADAQRCFLDDVARNGPVLLADGCTSFLPSSRSAFSSYADTHLVPHRRRPLKTVGVSGYMFEMEPRAGLPSYGDWARRRRLEDERACLPRLRSRDVGGRRRWKYVHVALRGFRRQRVRWDTIWSLFCLPAPVVSVIDFSWHLRVLILSWFGGARAFSFRSVFALGTVLALLYWLFLVFALLTLHEPTCADPDALCTGLKNVDPGCAFEGEEHIVVLRPLEALRRDHVGLLIWV</sequence>
<keyword evidence="1" id="KW-0812">Transmembrane</keyword>
<protein>
    <submittedName>
        <fullName evidence="2">Uncharacterized protein</fullName>
    </submittedName>
</protein>
<keyword evidence="1" id="KW-1133">Transmembrane helix</keyword>
<organism evidence="2 3">
    <name type="scientific">Mycena metata</name>
    <dbReference type="NCBI Taxonomy" id="1033252"/>
    <lineage>
        <taxon>Eukaryota</taxon>
        <taxon>Fungi</taxon>
        <taxon>Dikarya</taxon>
        <taxon>Basidiomycota</taxon>
        <taxon>Agaricomycotina</taxon>
        <taxon>Agaricomycetes</taxon>
        <taxon>Agaricomycetidae</taxon>
        <taxon>Agaricales</taxon>
        <taxon>Marasmiineae</taxon>
        <taxon>Mycenaceae</taxon>
        <taxon>Mycena</taxon>
    </lineage>
</organism>
<dbReference type="Proteomes" id="UP001215598">
    <property type="component" value="Unassembled WGS sequence"/>
</dbReference>
<dbReference type="EMBL" id="JARKIB010000016">
    <property type="protein sequence ID" value="KAJ7770694.1"/>
    <property type="molecule type" value="Genomic_DNA"/>
</dbReference>
<accession>A0AAD7NPV7</accession>
<evidence type="ECO:0000313" key="2">
    <source>
        <dbReference type="EMBL" id="KAJ7770694.1"/>
    </source>
</evidence>
<proteinExistence type="predicted"/>
<keyword evidence="3" id="KW-1185">Reference proteome</keyword>
<dbReference type="AlphaFoldDB" id="A0AAD7NPV7"/>
<name>A0AAD7NPV7_9AGAR</name>
<evidence type="ECO:0000256" key="1">
    <source>
        <dbReference type="SAM" id="Phobius"/>
    </source>
</evidence>